<name>A0ABR3BQ68_9TREE</name>
<feature type="domain" description="Plastocyanin-like" evidence="10">
    <location>
        <begin position="69"/>
        <end position="182"/>
    </location>
</feature>
<evidence type="ECO:0000256" key="3">
    <source>
        <dbReference type="ARBA" id="ARBA00023002"/>
    </source>
</evidence>
<keyword evidence="3" id="KW-0560">Oxidoreductase</keyword>
<keyword evidence="6" id="KW-0325">Glycoprotein</keyword>
<sequence>MRGVMKFFFLSCSFISLGYSQKTGTLSTSLSDRSGAPHETATIDPRVFVLSKDFLVTNIPTTREYTFNITKALASPDGYEREVIAINGMFPGPLIEANTGDTIIVHVNNGLDEGQGLHWHGLRQKDTALMDGVPGITQCPIPPGGSFTYNFTINDQFGTYWWHSHYSNSMADGLFGPLIVHSVDEPIQRGRDYDEDRVVFVTDWMHDDSETIINALLSPEGYRGSTGAPQGDSVLINGLGRTNCTATGSPSCTNPPFPEIPVPVDSRIRLRFISGSSHVFYRMSLDNHSLEVVETDGTAVYGPMLHEVSISSGERYSVIINTFDGNVGDAFWLRATSGLGCLNHGFPQVGLAIVRYTGQGNVTTDEPHTEAWPDLAGPDVPCVGLDQTYPLTPRICRDASQTVLQNHVLNSQLGAFVDVFGKSFQGYGFNNVTYQNQINNPLLRVVQGGGSCNSTLITNATFPDLGEVNIILNNLDANIPHPYHLHGNEIQLLARGTGSLSLDDLPHINLNLDNPLRKDTFWMEGGSWVVMRLMTDNPGVWALHCHIGWHLAKGKLAVVVVQPQEIEQIRWPQPWLDLCNGTDPNAFGPGRRSFP</sequence>
<dbReference type="CDD" id="cd13904">
    <property type="entry name" value="CuRO_3_Diphenol_Ox"/>
    <property type="match status" value="1"/>
</dbReference>
<dbReference type="InterPro" id="IPR033138">
    <property type="entry name" value="Cu_oxidase_CS"/>
</dbReference>
<evidence type="ECO:0000256" key="7">
    <source>
        <dbReference type="SAM" id="SignalP"/>
    </source>
</evidence>
<dbReference type="InterPro" id="IPR045087">
    <property type="entry name" value="Cu-oxidase_fam"/>
</dbReference>
<dbReference type="Proteomes" id="UP000054399">
    <property type="component" value="Unassembled WGS sequence"/>
</dbReference>
<accession>A0ABR3BQ68</accession>
<evidence type="ECO:0000313" key="12">
    <source>
        <dbReference type="Proteomes" id="UP000054399"/>
    </source>
</evidence>
<dbReference type="InterPro" id="IPR008972">
    <property type="entry name" value="Cupredoxin"/>
</dbReference>
<evidence type="ECO:0008006" key="13">
    <source>
        <dbReference type="Google" id="ProtNLM"/>
    </source>
</evidence>
<dbReference type="GeneID" id="91991227"/>
<evidence type="ECO:0000259" key="8">
    <source>
        <dbReference type="Pfam" id="PF00394"/>
    </source>
</evidence>
<dbReference type="EMBL" id="ATAM02000007">
    <property type="protein sequence ID" value="KAL0247335.1"/>
    <property type="molecule type" value="Genomic_DNA"/>
</dbReference>
<dbReference type="Pfam" id="PF07731">
    <property type="entry name" value="Cu-oxidase_2"/>
    <property type="match status" value="1"/>
</dbReference>
<comment type="caution">
    <text evidence="11">The sequence shown here is derived from an EMBL/GenBank/DDBJ whole genome shotgun (WGS) entry which is preliminary data.</text>
</comment>
<dbReference type="InterPro" id="IPR011707">
    <property type="entry name" value="Cu-oxidase-like_N"/>
</dbReference>
<keyword evidence="5" id="KW-1015">Disulfide bond</keyword>
<evidence type="ECO:0000313" key="11">
    <source>
        <dbReference type="EMBL" id="KAL0247335.1"/>
    </source>
</evidence>
<dbReference type="CDD" id="cd13857">
    <property type="entry name" value="CuRO_1_Diphenol_Ox"/>
    <property type="match status" value="1"/>
</dbReference>
<dbReference type="InterPro" id="IPR011706">
    <property type="entry name" value="Cu-oxidase_C"/>
</dbReference>
<keyword evidence="12" id="KW-1185">Reference proteome</keyword>
<dbReference type="PROSITE" id="PS00079">
    <property type="entry name" value="MULTICOPPER_OXIDASE1"/>
    <property type="match status" value="1"/>
</dbReference>
<evidence type="ECO:0000256" key="4">
    <source>
        <dbReference type="ARBA" id="ARBA00023008"/>
    </source>
</evidence>
<evidence type="ECO:0000256" key="5">
    <source>
        <dbReference type="ARBA" id="ARBA00023157"/>
    </source>
</evidence>
<gene>
    <name evidence="11" type="ORF">I308_104371</name>
</gene>
<organism evidence="11 12">
    <name type="scientific">Cryptococcus tetragattii IND107</name>
    <dbReference type="NCBI Taxonomy" id="1296105"/>
    <lineage>
        <taxon>Eukaryota</taxon>
        <taxon>Fungi</taxon>
        <taxon>Dikarya</taxon>
        <taxon>Basidiomycota</taxon>
        <taxon>Agaricomycotina</taxon>
        <taxon>Tremellomycetes</taxon>
        <taxon>Tremellales</taxon>
        <taxon>Cryptococcaceae</taxon>
        <taxon>Cryptococcus</taxon>
        <taxon>Cryptococcus gattii species complex</taxon>
    </lineage>
</organism>
<evidence type="ECO:0000256" key="6">
    <source>
        <dbReference type="ARBA" id="ARBA00023180"/>
    </source>
</evidence>
<feature type="domain" description="Plastocyanin-like" evidence="9">
    <location>
        <begin position="467"/>
        <end position="564"/>
    </location>
</feature>
<dbReference type="PANTHER" id="PTHR11709:SF414">
    <property type="entry name" value="ADR239WP"/>
    <property type="match status" value="1"/>
</dbReference>
<feature type="chain" id="PRO_5046499089" description="Laccase" evidence="7">
    <location>
        <begin position="21"/>
        <end position="595"/>
    </location>
</feature>
<dbReference type="Pfam" id="PF00394">
    <property type="entry name" value="Cu-oxidase"/>
    <property type="match status" value="1"/>
</dbReference>
<dbReference type="Gene3D" id="2.60.40.420">
    <property type="entry name" value="Cupredoxins - blue copper proteins"/>
    <property type="match status" value="3"/>
</dbReference>
<evidence type="ECO:0000259" key="10">
    <source>
        <dbReference type="Pfam" id="PF07732"/>
    </source>
</evidence>
<dbReference type="Pfam" id="PF07732">
    <property type="entry name" value="Cu-oxidase_3"/>
    <property type="match status" value="1"/>
</dbReference>
<feature type="signal peptide" evidence="7">
    <location>
        <begin position="1"/>
        <end position="20"/>
    </location>
</feature>
<protein>
    <recommendedName>
        <fullName evidence="13">Laccase</fullName>
    </recommendedName>
</protein>
<evidence type="ECO:0000259" key="9">
    <source>
        <dbReference type="Pfam" id="PF07731"/>
    </source>
</evidence>
<reference evidence="12" key="1">
    <citation type="submission" date="2015-01" db="EMBL/GenBank/DDBJ databases">
        <title>The Genome Sequence of Cryptococcus gattii MMRL2647.</title>
        <authorList>
            <consortium name="The Broad Institute Genomics Platform"/>
            <person name="Cuomo C."/>
            <person name="Litvintseva A."/>
            <person name="Chen Y."/>
            <person name="Heitman J."/>
            <person name="Sun S."/>
            <person name="Springer D."/>
            <person name="Dromer F."/>
            <person name="Young S."/>
            <person name="Zeng Q."/>
            <person name="Gargeya S."/>
            <person name="Abouelleil A."/>
            <person name="Alvarado L."/>
            <person name="Chapman S.B."/>
            <person name="Gainer-Dewar J."/>
            <person name="Goldberg J."/>
            <person name="Griggs A."/>
            <person name="Gujja S."/>
            <person name="Hansen M."/>
            <person name="Howarth C."/>
            <person name="Imamovic A."/>
            <person name="Larimer J."/>
            <person name="Murphy C."/>
            <person name="Naylor J."/>
            <person name="Pearson M."/>
            <person name="Priest M."/>
            <person name="Roberts A."/>
            <person name="Saif S."/>
            <person name="Shea T."/>
            <person name="Sykes S."/>
            <person name="Wortman J."/>
            <person name="Nusbaum C."/>
            <person name="Birren B."/>
        </authorList>
    </citation>
    <scope>NUCLEOTIDE SEQUENCE [LARGE SCALE GENOMIC DNA]</scope>
    <source>
        <strain evidence="12">IND107</strain>
    </source>
</reference>
<dbReference type="RefSeq" id="XP_066613296.1">
    <property type="nucleotide sequence ID" value="XM_066758848.1"/>
</dbReference>
<feature type="domain" description="Plastocyanin-like" evidence="8">
    <location>
        <begin position="196"/>
        <end position="358"/>
    </location>
</feature>
<dbReference type="SUPFAM" id="SSF49503">
    <property type="entry name" value="Cupredoxins"/>
    <property type="match status" value="3"/>
</dbReference>
<keyword evidence="2" id="KW-0479">Metal-binding</keyword>
<keyword evidence="7" id="KW-0732">Signal</keyword>
<evidence type="ECO:0000256" key="1">
    <source>
        <dbReference type="ARBA" id="ARBA00010609"/>
    </source>
</evidence>
<reference evidence="11 12" key="2">
    <citation type="submission" date="2024-01" db="EMBL/GenBank/DDBJ databases">
        <title>Comparative genomics of Cryptococcus and Kwoniella reveals pathogenesis evolution and contrasting modes of karyotype evolution via chromosome fusion or intercentromeric recombination.</title>
        <authorList>
            <person name="Coelho M.A."/>
            <person name="David-Palma M."/>
            <person name="Shea T."/>
            <person name="Bowers K."/>
            <person name="Mcginley-Smith S."/>
            <person name="Mohammad A.W."/>
            <person name="Gnirke A."/>
            <person name="Yurkov A.M."/>
            <person name="Nowrousian M."/>
            <person name="Sun S."/>
            <person name="Cuomo C.A."/>
            <person name="Heitman J."/>
        </authorList>
    </citation>
    <scope>NUCLEOTIDE SEQUENCE [LARGE SCALE GENOMIC DNA]</scope>
    <source>
        <strain evidence="11 12">IND107</strain>
    </source>
</reference>
<dbReference type="PANTHER" id="PTHR11709">
    <property type="entry name" value="MULTI-COPPER OXIDASE"/>
    <property type="match status" value="1"/>
</dbReference>
<keyword evidence="4" id="KW-0186">Copper</keyword>
<dbReference type="InterPro" id="IPR001117">
    <property type="entry name" value="Cu-oxidase_2nd"/>
</dbReference>
<comment type="similarity">
    <text evidence="1">Belongs to the multicopper oxidase family.</text>
</comment>
<proteinExistence type="inferred from homology"/>
<evidence type="ECO:0000256" key="2">
    <source>
        <dbReference type="ARBA" id="ARBA00022723"/>
    </source>
</evidence>